<gene>
    <name evidence="1" type="ORF">A3207_02635</name>
</gene>
<evidence type="ECO:0000313" key="1">
    <source>
        <dbReference type="EMBL" id="TQS82862.1"/>
    </source>
</evidence>
<accession>A0A8J8TEC3</accession>
<dbReference type="RefSeq" id="WP_400203932.1">
    <property type="nucleotide sequence ID" value="NZ_CAYAYE010000013.1"/>
</dbReference>
<dbReference type="Proteomes" id="UP000752814">
    <property type="component" value="Unassembled WGS sequence"/>
</dbReference>
<reference evidence="1" key="1">
    <citation type="submission" date="2016-03" db="EMBL/GenBank/DDBJ databases">
        <authorList>
            <person name="Borrel G."/>
            <person name="Mccann A."/>
            <person name="O'Toole P.W."/>
        </authorList>
    </citation>
    <scope>NUCLEOTIDE SEQUENCE</scope>
    <source>
        <strain evidence="1">183</strain>
    </source>
</reference>
<sequence>MITLLCPLCNDPIIGAGESDLSKNLQNHFLTKHNISVASVPHGSNLQPEDYSQRPYDQEAVIEFHDSRSERLPGEALPESVICPICGDAIRGLTDDKLSYNLAYHMDVVHGMKVKFSGKS</sequence>
<protein>
    <submittedName>
        <fullName evidence="1">Uncharacterized protein</fullName>
    </submittedName>
</protein>
<dbReference type="EMBL" id="LVVT01000014">
    <property type="protein sequence ID" value="TQS82862.1"/>
    <property type="molecule type" value="Genomic_DNA"/>
</dbReference>
<name>A0A8J8TEC3_9ARCH</name>
<organism evidence="1 2">
    <name type="scientific">Candidatus Methanomassiliicoccus intestinalis</name>
    <dbReference type="NCBI Taxonomy" id="1406512"/>
    <lineage>
        <taxon>Archaea</taxon>
        <taxon>Methanobacteriati</taxon>
        <taxon>Thermoplasmatota</taxon>
        <taxon>Thermoplasmata</taxon>
        <taxon>Methanomassiliicoccales</taxon>
        <taxon>Methanomassiliicoccaceae</taxon>
        <taxon>Methanomassiliicoccus</taxon>
    </lineage>
</organism>
<comment type="caution">
    <text evidence="1">The sequence shown here is derived from an EMBL/GenBank/DDBJ whole genome shotgun (WGS) entry which is preliminary data.</text>
</comment>
<proteinExistence type="predicted"/>
<evidence type="ECO:0000313" key="2">
    <source>
        <dbReference type="Proteomes" id="UP000752814"/>
    </source>
</evidence>
<dbReference type="AlphaFoldDB" id="A0A8J8TEC3"/>